<dbReference type="Pfam" id="PF13458">
    <property type="entry name" value="Peripla_BP_6"/>
    <property type="match status" value="1"/>
</dbReference>
<dbReference type="SUPFAM" id="SSF53822">
    <property type="entry name" value="Periplasmic binding protein-like I"/>
    <property type="match status" value="1"/>
</dbReference>
<keyword evidence="3" id="KW-0029">Amino-acid transport</keyword>
<accession>N0B6V0</accession>
<feature type="domain" description="Leucine-binding protein" evidence="6">
    <location>
        <begin position="92"/>
        <end position="248"/>
    </location>
</feature>
<dbReference type="InterPro" id="IPR051010">
    <property type="entry name" value="BCAA_transport"/>
</dbReference>
<dbReference type="Proteomes" id="UP000005952">
    <property type="component" value="Chromosome"/>
</dbReference>
<keyword evidence="3" id="KW-0813">Transport</keyword>
<dbReference type="AlphaFoldDB" id="N0B6V0"/>
<comment type="similarity">
    <text evidence="1">Belongs to the leucine-binding protein family.</text>
</comment>
<sequence>MASPTACSAAQSHSWKAAFSSVLAGCALVACPAFAEDTAPQTMPTAESPTPTTQSSTTDASKKKITISILYVKQDRQDEELPLSMLDLPSADDGIAGAKLGIADDNTTGRFLNQTFKLDVLNGNADDLIKGATEKIGAGDSFIIADMEPDALLKLSDALKDKHALIFNVGNPDDRLREEDCRANVLHIAPTRSMLADALAQYLVWKRWPNWLLIYGPTPEDKLLADAYRRSAKKFGGKIVQELEFKQNTGSRRADGGYEQIQQQIPSFLQNAKDHDVVIVADEKRLFADYFPFRTWVPRPIAGSAGLTASSWHPALEFWGGTQFQHRFRKLNSRMMRDIDYDAWVATRVVGEAATRKHAGDFDTLRDLIKSPGFEVAAFKGVATSFRSWNGQLREPLIIGTPKLPVSVSPQPGFLHQTSVLDTLGYDKPETKCKAYTQ</sequence>
<protein>
    <recommendedName>
        <fullName evidence="6">Leucine-binding protein domain-containing protein</fullName>
    </recommendedName>
</protein>
<dbReference type="InterPro" id="IPR028081">
    <property type="entry name" value="Leu-bd"/>
</dbReference>
<dbReference type="InterPro" id="IPR028082">
    <property type="entry name" value="Peripla_BP_I"/>
</dbReference>
<organism evidence="7 8">
    <name type="scientific">Hyphomicrobium denitrificans 1NES1</name>
    <dbReference type="NCBI Taxonomy" id="670307"/>
    <lineage>
        <taxon>Bacteria</taxon>
        <taxon>Pseudomonadati</taxon>
        <taxon>Pseudomonadota</taxon>
        <taxon>Alphaproteobacteria</taxon>
        <taxon>Hyphomicrobiales</taxon>
        <taxon>Hyphomicrobiaceae</taxon>
        <taxon>Hyphomicrobium</taxon>
    </lineage>
</organism>
<evidence type="ECO:0000256" key="4">
    <source>
        <dbReference type="SAM" id="MobiDB-lite"/>
    </source>
</evidence>
<dbReference type="NCBIfam" id="TIGR03863">
    <property type="entry name" value="PQQ_ABC_bind"/>
    <property type="match status" value="1"/>
</dbReference>
<evidence type="ECO:0000256" key="1">
    <source>
        <dbReference type="ARBA" id="ARBA00010062"/>
    </source>
</evidence>
<gene>
    <name evidence="7" type="ORF">HYPDE_31338</name>
</gene>
<evidence type="ECO:0000313" key="7">
    <source>
        <dbReference type="EMBL" id="AGK57942.1"/>
    </source>
</evidence>
<feature type="chain" id="PRO_5004105457" description="Leucine-binding protein domain-containing protein" evidence="5">
    <location>
        <begin position="36"/>
        <end position="438"/>
    </location>
</feature>
<dbReference type="PANTHER" id="PTHR30483">
    <property type="entry name" value="LEUCINE-SPECIFIC-BINDING PROTEIN"/>
    <property type="match status" value="1"/>
</dbReference>
<keyword evidence="2 5" id="KW-0732">Signal</keyword>
<dbReference type="InterPro" id="IPR022478">
    <property type="entry name" value="ABC_transptr_sub-bd_PQQ"/>
</dbReference>
<dbReference type="STRING" id="670307.HYPDE_31338"/>
<dbReference type="Gene3D" id="3.40.50.2300">
    <property type="match status" value="2"/>
</dbReference>
<dbReference type="CDD" id="cd06268">
    <property type="entry name" value="PBP1_ABC_transporter_LIVBP-like"/>
    <property type="match status" value="1"/>
</dbReference>
<feature type="signal peptide" evidence="5">
    <location>
        <begin position="1"/>
        <end position="35"/>
    </location>
</feature>
<dbReference type="RefSeq" id="WP_015597974.1">
    <property type="nucleotide sequence ID" value="NC_021172.1"/>
</dbReference>
<dbReference type="KEGG" id="hdt:HYPDE_31338"/>
<dbReference type="OrthoDB" id="5341635at2"/>
<dbReference type="PANTHER" id="PTHR30483:SF6">
    <property type="entry name" value="PERIPLASMIC BINDING PROTEIN OF ABC TRANSPORTER FOR NATURAL AMINO ACIDS"/>
    <property type="match status" value="1"/>
</dbReference>
<evidence type="ECO:0000256" key="5">
    <source>
        <dbReference type="SAM" id="SignalP"/>
    </source>
</evidence>
<proteinExistence type="inferred from homology"/>
<evidence type="ECO:0000256" key="2">
    <source>
        <dbReference type="ARBA" id="ARBA00022729"/>
    </source>
</evidence>
<evidence type="ECO:0000313" key="8">
    <source>
        <dbReference type="Proteomes" id="UP000005952"/>
    </source>
</evidence>
<dbReference type="HOGENOM" id="CLU_052000_0_0_5"/>
<name>N0B6V0_9HYPH</name>
<evidence type="ECO:0000256" key="3">
    <source>
        <dbReference type="ARBA" id="ARBA00022970"/>
    </source>
</evidence>
<feature type="compositionally biased region" description="Low complexity" evidence="4">
    <location>
        <begin position="44"/>
        <end position="58"/>
    </location>
</feature>
<feature type="region of interest" description="Disordered" evidence="4">
    <location>
        <begin position="40"/>
        <end position="60"/>
    </location>
</feature>
<evidence type="ECO:0000259" key="6">
    <source>
        <dbReference type="Pfam" id="PF13458"/>
    </source>
</evidence>
<dbReference type="GO" id="GO:0006865">
    <property type="term" value="P:amino acid transport"/>
    <property type="evidence" value="ECO:0007669"/>
    <property type="project" value="UniProtKB-KW"/>
</dbReference>
<dbReference type="EMBL" id="CP005587">
    <property type="protein sequence ID" value="AGK57942.1"/>
    <property type="molecule type" value="Genomic_DNA"/>
</dbReference>
<reference evidence="7 8" key="1">
    <citation type="journal article" date="2013" name="Genome Announc.">
        <title>Genome sequences for three denitrifying bacterial strains isolated from a uranium- and nitrate-contaminated subsurface environment.</title>
        <authorList>
            <person name="Venkatramanan R."/>
            <person name="Prakash O."/>
            <person name="Woyke T."/>
            <person name="Chain P."/>
            <person name="Goodwin L.A."/>
            <person name="Watson D."/>
            <person name="Brooks S."/>
            <person name="Kostka J.E."/>
            <person name="Green S.J."/>
        </authorList>
    </citation>
    <scope>NUCLEOTIDE SEQUENCE [LARGE SCALE GENOMIC DNA]</scope>
    <source>
        <strain evidence="7 8">1NES1</strain>
    </source>
</reference>
<dbReference type="eggNOG" id="COG0683">
    <property type="taxonomic scope" value="Bacteria"/>
</dbReference>
<keyword evidence="8" id="KW-1185">Reference proteome</keyword>